<dbReference type="SUPFAM" id="SSF56601">
    <property type="entry name" value="beta-lactamase/transpeptidase-like"/>
    <property type="match status" value="1"/>
</dbReference>
<feature type="signal peptide" evidence="1">
    <location>
        <begin position="1"/>
        <end position="27"/>
    </location>
</feature>
<dbReference type="EC" id="3.4.16.4" evidence="3"/>
<dbReference type="Pfam" id="PF00144">
    <property type="entry name" value="Beta-lactamase"/>
    <property type="match status" value="1"/>
</dbReference>
<dbReference type="RefSeq" id="WP_307185431.1">
    <property type="nucleotide sequence ID" value="NZ_JAUTBA010000001.1"/>
</dbReference>
<dbReference type="GO" id="GO:0009002">
    <property type="term" value="F:serine-type D-Ala-D-Ala carboxypeptidase activity"/>
    <property type="evidence" value="ECO:0007669"/>
    <property type="project" value="UniProtKB-EC"/>
</dbReference>
<dbReference type="InterPro" id="IPR050491">
    <property type="entry name" value="AmpC-like"/>
</dbReference>
<organism evidence="3 4">
    <name type="scientific">Sphingobacterium zeae</name>
    <dbReference type="NCBI Taxonomy" id="1776859"/>
    <lineage>
        <taxon>Bacteria</taxon>
        <taxon>Pseudomonadati</taxon>
        <taxon>Bacteroidota</taxon>
        <taxon>Sphingobacteriia</taxon>
        <taxon>Sphingobacteriales</taxon>
        <taxon>Sphingobacteriaceae</taxon>
        <taxon>Sphingobacterium</taxon>
    </lineage>
</organism>
<keyword evidence="3" id="KW-0645">Protease</keyword>
<gene>
    <name evidence="3" type="ORF">QE382_001618</name>
</gene>
<keyword evidence="1" id="KW-0732">Signal</keyword>
<evidence type="ECO:0000313" key="3">
    <source>
        <dbReference type="EMBL" id="MDQ1149634.1"/>
    </source>
</evidence>
<dbReference type="InterPro" id="IPR001466">
    <property type="entry name" value="Beta-lactam-related"/>
</dbReference>
<keyword evidence="3" id="KW-0121">Carboxypeptidase</keyword>
<sequence>MCLLKCSKNISVLIVLFAFLGDTTLVAQEKLNEYFDHLFRNNKMMGSVAVLHNDSLFYTSSIGYADVDSKRKNDSSTKFRIASNTKTYTAVLILKAVEEQKLRLDTHLSTFYPQIKNSEKITIEQLLKHRSGIANFTEIDGNEIWEQEFHTEAEVFTYIKDLKSNFEPNTAFEYSNTNYVLLGFILEKVYQKSYATLLNEKICKPLKLTNTYFSAETDPNRHEAVSYNIQNKYIKNSNVNFSNHPASGGIATTAVELNRFLSGLFEGKLISKESLELMLPESKGEYGMGIEKALFKNPIGYIHGGRIENYFSDYWYFPAEKLGIVTLCNAVNINLGEVQNTLIQYVYGRDPILPDFNKTKDLTEDKFRKIAGTYRYKEGSQTMTISSDGKNLIGQLSDNGQMYVPYRYKSDYTFVYDDEGSILEFMPDEQRLLLKDGDLVLEFTRI</sequence>
<dbReference type="EMBL" id="JAUTBA010000001">
    <property type="protein sequence ID" value="MDQ1149634.1"/>
    <property type="molecule type" value="Genomic_DNA"/>
</dbReference>
<evidence type="ECO:0000259" key="2">
    <source>
        <dbReference type="Pfam" id="PF00144"/>
    </source>
</evidence>
<name>A0ABU0U466_9SPHI</name>
<dbReference type="PANTHER" id="PTHR46825">
    <property type="entry name" value="D-ALANYL-D-ALANINE-CARBOXYPEPTIDASE/ENDOPEPTIDASE AMPH"/>
    <property type="match status" value="1"/>
</dbReference>
<dbReference type="Gene3D" id="3.40.710.10">
    <property type="entry name" value="DD-peptidase/beta-lactamase superfamily"/>
    <property type="match status" value="1"/>
</dbReference>
<dbReference type="PANTHER" id="PTHR46825:SF9">
    <property type="entry name" value="BETA-LACTAMASE-RELATED DOMAIN-CONTAINING PROTEIN"/>
    <property type="match status" value="1"/>
</dbReference>
<evidence type="ECO:0000256" key="1">
    <source>
        <dbReference type="SAM" id="SignalP"/>
    </source>
</evidence>
<feature type="chain" id="PRO_5045684796" evidence="1">
    <location>
        <begin position="28"/>
        <end position="446"/>
    </location>
</feature>
<evidence type="ECO:0000313" key="4">
    <source>
        <dbReference type="Proteomes" id="UP001244640"/>
    </source>
</evidence>
<accession>A0ABU0U466</accession>
<dbReference type="Proteomes" id="UP001244640">
    <property type="component" value="Unassembled WGS sequence"/>
</dbReference>
<comment type="caution">
    <text evidence="3">The sequence shown here is derived from an EMBL/GenBank/DDBJ whole genome shotgun (WGS) entry which is preliminary data.</text>
</comment>
<feature type="domain" description="Beta-lactamase-related" evidence="2">
    <location>
        <begin position="47"/>
        <end position="332"/>
    </location>
</feature>
<protein>
    <submittedName>
        <fullName evidence="3">D-alanyl-D-alanine carboxypeptidase</fullName>
        <ecNumber evidence="3">3.4.16.4</ecNumber>
    </submittedName>
</protein>
<reference evidence="3 4" key="1">
    <citation type="submission" date="2023-07" db="EMBL/GenBank/DDBJ databases">
        <title>Functional and genomic diversity of the sorghum phyllosphere microbiome.</title>
        <authorList>
            <person name="Shade A."/>
        </authorList>
    </citation>
    <scope>NUCLEOTIDE SEQUENCE [LARGE SCALE GENOMIC DNA]</scope>
    <source>
        <strain evidence="3 4">SORGH_AS_0892</strain>
    </source>
</reference>
<proteinExistence type="predicted"/>
<dbReference type="InterPro" id="IPR012338">
    <property type="entry name" value="Beta-lactam/transpept-like"/>
</dbReference>
<keyword evidence="3" id="KW-0378">Hydrolase</keyword>
<keyword evidence="4" id="KW-1185">Reference proteome</keyword>